<dbReference type="RefSeq" id="WP_013124932.1">
    <property type="nucleotide sequence ID" value="NC_014158.1"/>
</dbReference>
<proteinExistence type="predicted"/>
<evidence type="ECO:0000313" key="4">
    <source>
        <dbReference type="EMBL" id="ADG79813.1"/>
    </source>
</evidence>
<sequence length="77" mass="8468">MAITRGTERFALLAEQTQAAARRRGIAVTDEVIDQILNAEIERVAKLMGIEPRTALLYTPADLPLTLAEMIAATHHQ</sequence>
<evidence type="ECO:0000313" key="3">
    <source>
        <dbReference type="EMBL" id="ADG79609.1"/>
    </source>
</evidence>
<dbReference type="EMBL" id="CP001966">
    <property type="protein sequence ID" value="ADG76877.1"/>
    <property type="molecule type" value="Genomic_DNA"/>
</dbReference>
<dbReference type="AlphaFoldDB" id="D5UMY5"/>
<dbReference type="Proteomes" id="UP000001213">
    <property type="component" value="Chromosome"/>
</dbReference>
<keyword evidence="5" id="KW-1185">Reference proteome</keyword>
<dbReference type="EMBL" id="CP001966">
    <property type="protein sequence ID" value="ADG79609.1"/>
    <property type="molecule type" value="Genomic_DNA"/>
</dbReference>
<evidence type="ECO:0000313" key="5">
    <source>
        <dbReference type="Proteomes" id="UP000001213"/>
    </source>
</evidence>
<accession>D5UMY5</accession>
<reference evidence="2 5" key="2">
    <citation type="journal article" date="2011" name="Stand. Genomic Sci.">
        <title>Complete genome sequence of Tsukamurella paurometabola type strain (no. 33).</title>
        <authorList>
            <person name="Munk A.C."/>
            <person name="Lapidus A."/>
            <person name="Lucas S."/>
            <person name="Nolan M."/>
            <person name="Tice H."/>
            <person name="Cheng J.F."/>
            <person name="Del Rio T.G."/>
            <person name="Goodwin L."/>
            <person name="Pitluck S."/>
            <person name="Liolios K."/>
            <person name="Huntemann M."/>
            <person name="Ivanova N."/>
            <person name="Mavromatis K."/>
            <person name="Mikhailova N."/>
            <person name="Pati A."/>
            <person name="Chen A."/>
            <person name="Palaniappan K."/>
            <person name="Tapia R."/>
            <person name="Han C."/>
            <person name="Land M."/>
            <person name="Hauser L."/>
            <person name="Chang Y.J."/>
            <person name="Jeffries C.D."/>
            <person name="Brettin T."/>
            <person name="Yasawong M."/>
            <person name="Brambilla E.M."/>
            <person name="Rohde M."/>
            <person name="Sikorski J."/>
            <person name="Goker M."/>
            <person name="Detter J.C."/>
            <person name="Woyke T."/>
            <person name="Bristow J."/>
            <person name="Eisen J.A."/>
            <person name="Markowitz V."/>
            <person name="Hugenholtz P."/>
            <person name="Kyrpides N.C."/>
            <person name="Klenk H.P."/>
        </authorList>
    </citation>
    <scope>NUCLEOTIDE SEQUENCE [LARGE SCALE GENOMIC DNA]</scope>
    <source>
        <strain evidence="5">ATCC 8368 / DSM 20162 / CCUG 35730 / CIP 100753 / JCM 10117 / KCTC 9821 / NBRC 16120 / NCIMB 702349 / NCTC 13040</strain>
        <strain evidence="2">DSM 20162</strain>
    </source>
</reference>
<evidence type="ECO:0000313" key="1">
    <source>
        <dbReference type="EMBL" id="ADG76877.1"/>
    </source>
</evidence>
<protein>
    <submittedName>
        <fullName evidence="2">Uncharacterized protein</fullName>
    </submittedName>
</protein>
<reference evidence="5" key="1">
    <citation type="submission" date="2010-03" db="EMBL/GenBank/DDBJ databases">
        <title>The complete chromosome of Tsukamurella paurometabola DSM 20162.</title>
        <authorList>
            <consortium name="US DOE Joint Genome Institute (JGI-PGF)"/>
            <person name="Lucas S."/>
            <person name="Copeland A."/>
            <person name="Lapidus A."/>
            <person name="Glavina del Rio T."/>
            <person name="Dalin E."/>
            <person name="Tice H."/>
            <person name="Bruce D."/>
            <person name="Goodwin L."/>
            <person name="Pitluck S."/>
            <person name="Kyrpides N."/>
            <person name="Mavromatis K."/>
            <person name="Ivanova N."/>
            <person name="Mikhailova N."/>
            <person name="Munk A.C."/>
            <person name="Brettin T."/>
            <person name="Detter J.C."/>
            <person name="Tapia R."/>
            <person name="Han C."/>
            <person name="Larimer F."/>
            <person name="Land M."/>
            <person name="Hauser L."/>
            <person name="Markowitz V."/>
            <person name="Cheng J.-F."/>
            <person name="Hugenholtz P."/>
            <person name="Woyke T."/>
            <person name="Wu D."/>
            <person name="Jando M."/>
            <person name="Brambilla E."/>
            <person name="Klenk H.-P."/>
            <person name="Eisen J.A."/>
        </authorList>
    </citation>
    <scope>NUCLEOTIDE SEQUENCE [LARGE SCALE GENOMIC DNA]</scope>
    <source>
        <strain evidence="5">ATCC 8368 / DSM 20162 / CCUG 35730 / CIP 100753 / JCM 10117 / KCTC 9821 / NBRC 16120 / NCIMB 702349 / NCTC 13040</strain>
    </source>
</reference>
<dbReference type="EMBL" id="CP001966">
    <property type="protein sequence ID" value="ADG78482.1"/>
    <property type="molecule type" value="Genomic_DNA"/>
</dbReference>
<gene>
    <name evidence="1" type="ordered locus">Tpau_0223</name>
    <name evidence="2" type="ordered locus">Tpau_1869</name>
    <name evidence="3" type="ordered locus">Tpau_3015</name>
    <name evidence="4" type="ordered locus">Tpau_3228</name>
</gene>
<dbReference type="STRING" id="521096.Tpau_0223"/>
<organism evidence="2 5">
    <name type="scientific">Tsukamurella paurometabola (strain ATCC 8368 / DSM 20162 / CCUG 35730 / CIP 100753 / JCM 10117 / KCTC 9821 / NBRC 16120 / NCIMB 702349 / NCTC 13040)</name>
    <name type="common">Corynebacterium paurometabolum</name>
    <dbReference type="NCBI Taxonomy" id="521096"/>
    <lineage>
        <taxon>Bacteria</taxon>
        <taxon>Bacillati</taxon>
        <taxon>Actinomycetota</taxon>
        <taxon>Actinomycetes</taxon>
        <taxon>Mycobacteriales</taxon>
        <taxon>Tsukamurellaceae</taxon>
        <taxon>Tsukamurella</taxon>
    </lineage>
</organism>
<dbReference type="KEGG" id="tpr:Tpau_0223"/>
<dbReference type="KEGG" id="tpr:Tpau_1869"/>
<evidence type="ECO:0000313" key="2">
    <source>
        <dbReference type="EMBL" id="ADG78482.1"/>
    </source>
</evidence>
<name>D5UMY5_TSUPD</name>
<dbReference type="EMBL" id="CP001966">
    <property type="protein sequence ID" value="ADG79813.1"/>
    <property type="molecule type" value="Genomic_DNA"/>
</dbReference>
<dbReference type="HOGENOM" id="CLU_2637026_0_0_11"/>
<dbReference type="KEGG" id="tpr:Tpau_3228"/>
<dbReference type="KEGG" id="tpr:Tpau_3015"/>